<feature type="chain" id="PRO_5046929485" description="Lipoprotein" evidence="1">
    <location>
        <begin position="22"/>
        <end position="356"/>
    </location>
</feature>
<gene>
    <name evidence="2" type="ORF">GCM10011520_01660</name>
</gene>
<sequence>MAVKTIFYASALLLMSSSACAIQGSMTEDDAKQLAGVWQGTLGKTQVRACFNEYGDSGSYYYIKYLKPISLKFKDDHFQERDDTGRWQITLQDGQLEGLWYLAQGDKTLPINLRRVSAFDNATDCSSEAYNLALETQPKLKRGAWQSFNHALEFRELTYGGEVGLEFRGQQLGLNKINHWLKQRLTSPELLEHYYQTRRDFLGRMGTAFSDETGVEVSFANDNWLSVRFYRWAAGYGASGISINFTNFDLNTGERFHPWQWFYDVDPDQQTNQLPSLLQAKWFPKGTEADPEFDCDSTEYGAKGYYHLTLETQNGQGGLKFWEFPRGNGCEHEFFLPLSDLKPYINQTGHQQLGLK</sequence>
<name>A0ABQ1SVR7_9GAMM</name>
<dbReference type="EMBL" id="BMKO01000001">
    <property type="protein sequence ID" value="GGE64528.1"/>
    <property type="molecule type" value="Genomic_DNA"/>
</dbReference>
<accession>A0ABQ1SVR7</accession>
<feature type="signal peptide" evidence="1">
    <location>
        <begin position="1"/>
        <end position="21"/>
    </location>
</feature>
<reference evidence="3" key="1">
    <citation type="journal article" date="2019" name="Int. J. Syst. Evol. Microbiol.">
        <title>The Global Catalogue of Microorganisms (GCM) 10K type strain sequencing project: providing services to taxonomists for standard genome sequencing and annotation.</title>
        <authorList>
            <consortium name="The Broad Institute Genomics Platform"/>
            <consortium name="The Broad Institute Genome Sequencing Center for Infectious Disease"/>
            <person name="Wu L."/>
            <person name="Ma J."/>
        </authorList>
    </citation>
    <scope>NUCLEOTIDE SEQUENCE [LARGE SCALE GENOMIC DNA]</scope>
    <source>
        <strain evidence="3">CGMCC 1.16033</strain>
    </source>
</reference>
<evidence type="ECO:0000313" key="3">
    <source>
        <dbReference type="Proteomes" id="UP000606498"/>
    </source>
</evidence>
<protein>
    <recommendedName>
        <fullName evidence="4">Lipoprotein</fullName>
    </recommendedName>
</protein>
<evidence type="ECO:0000256" key="1">
    <source>
        <dbReference type="SAM" id="SignalP"/>
    </source>
</evidence>
<evidence type="ECO:0008006" key="4">
    <source>
        <dbReference type="Google" id="ProtNLM"/>
    </source>
</evidence>
<proteinExistence type="predicted"/>
<dbReference type="Proteomes" id="UP000606498">
    <property type="component" value="Unassembled WGS sequence"/>
</dbReference>
<dbReference type="PROSITE" id="PS51257">
    <property type="entry name" value="PROKAR_LIPOPROTEIN"/>
    <property type="match status" value="1"/>
</dbReference>
<keyword evidence="1" id="KW-0732">Signal</keyword>
<keyword evidence="3" id="KW-1185">Reference proteome</keyword>
<organism evidence="2 3">
    <name type="scientific">Shewanella carassii</name>
    <dbReference type="NCBI Taxonomy" id="1987584"/>
    <lineage>
        <taxon>Bacteria</taxon>
        <taxon>Pseudomonadati</taxon>
        <taxon>Pseudomonadota</taxon>
        <taxon>Gammaproteobacteria</taxon>
        <taxon>Alteromonadales</taxon>
        <taxon>Shewanellaceae</taxon>
        <taxon>Shewanella</taxon>
    </lineage>
</organism>
<comment type="caution">
    <text evidence="2">The sequence shown here is derived from an EMBL/GenBank/DDBJ whole genome shotgun (WGS) entry which is preliminary data.</text>
</comment>
<dbReference type="RefSeq" id="WP_100143780.1">
    <property type="nucleotide sequence ID" value="NZ_BMKO01000001.1"/>
</dbReference>
<evidence type="ECO:0000313" key="2">
    <source>
        <dbReference type="EMBL" id="GGE64528.1"/>
    </source>
</evidence>